<keyword evidence="2" id="KW-1185">Reference proteome</keyword>
<evidence type="ECO:0000313" key="1">
    <source>
        <dbReference type="EMBL" id="KAK2562658.1"/>
    </source>
</evidence>
<dbReference type="InterPro" id="IPR027417">
    <property type="entry name" value="P-loop_NTPase"/>
</dbReference>
<proteinExistence type="predicted"/>
<dbReference type="Proteomes" id="UP001249851">
    <property type="component" value="Unassembled WGS sequence"/>
</dbReference>
<protein>
    <submittedName>
        <fullName evidence="1">Uncharacterized protein</fullName>
    </submittedName>
</protein>
<evidence type="ECO:0000313" key="2">
    <source>
        <dbReference type="Proteomes" id="UP001249851"/>
    </source>
</evidence>
<name>A0AAD9QJX4_ACRCE</name>
<dbReference type="Pfam" id="PF17784">
    <property type="entry name" value="Sulfotransfer_4"/>
    <property type="match status" value="1"/>
</dbReference>
<dbReference type="InterPro" id="IPR040632">
    <property type="entry name" value="Sulfotransfer_4"/>
</dbReference>
<accession>A0AAD9QJX4</accession>
<reference evidence="1" key="2">
    <citation type="journal article" date="2023" name="Science">
        <title>Genomic signatures of disease resistance in endangered staghorn corals.</title>
        <authorList>
            <person name="Vollmer S.V."/>
            <person name="Selwyn J.D."/>
            <person name="Despard B.A."/>
            <person name="Roesel C.L."/>
        </authorList>
    </citation>
    <scope>NUCLEOTIDE SEQUENCE</scope>
    <source>
        <strain evidence="1">K2</strain>
    </source>
</reference>
<dbReference type="Gene3D" id="3.40.50.300">
    <property type="entry name" value="P-loop containing nucleotide triphosphate hydrolases"/>
    <property type="match status" value="1"/>
</dbReference>
<dbReference type="EMBL" id="JARQWQ010000028">
    <property type="protein sequence ID" value="KAK2562658.1"/>
    <property type="molecule type" value="Genomic_DNA"/>
</dbReference>
<sequence>MSAIHLRSKYNYCERLKLASCILASVILSDNNNKTLIATLIAFRYIRIGKTGAKSIAKALRLLGYKVYDWEEQMFNFMDQWIDVFQNGAGPDVTQSLTLQETSFELGVQQFRIYMGVVNVHHASYEFRRRYRIHIHRVKSLYTPWQVVGIQR</sequence>
<gene>
    <name evidence="1" type="ORF">P5673_014351</name>
</gene>
<dbReference type="AlphaFoldDB" id="A0AAD9QJX4"/>
<organism evidence="1 2">
    <name type="scientific">Acropora cervicornis</name>
    <name type="common">Staghorn coral</name>
    <dbReference type="NCBI Taxonomy" id="6130"/>
    <lineage>
        <taxon>Eukaryota</taxon>
        <taxon>Metazoa</taxon>
        <taxon>Cnidaria</taxon>
        <taxon>Anthozoa</taxon>
        <taxon>Hexacorallia</taxon>
        <taxon>Scleractinia</taxon>
        <taxon>Astrocoeniina</taxon>
        <taxon>Acroporidae</taxon>
        <taxon>Acropora</taxon>
    </lineage>
</organism>
<comment type="caution">
    <text evidence="1">The sequence shown here is derived from an EMBL/GenBank/DDBJ whole genome shotgun (WGS) entry which is preliminary data.</text>
</comment>
<reference evidence="1" key="1">
    <citation type="journal article" date="2023" name="G3 (Bethesda)">
        <title>Whole genome assembly and annotation of the endangered Caribbean coral Acropora cervicornis.</title>
        <authorList>
            <person name="Selwyn J.D."/>
            <person name="Vollmer S.V."/>
        </authorList>
    </citation>
    <scope>NUCLEOTIDE SEQUENCE</scope>
    <source>
        <strain evidence="1">K2</strain>
    </source>
</reference>